<feature type="transmembrane region" description="Helical" evidence="2">
    <location>
        <begin position="159"/>
        <end position="179"/>
    </location>
</feature>
<evidence type="ECO:0008006" key="5">
    <source>
        <dbReference type="Google" id="ProtNLM"/>
    </source>
</evidence>
<dbReference type="OrthoDB" id="194289at2759"/>
<reference evidence="3 4" key="1">
    <citation type="submission" date="2017-06" db="EMBL/GenBank/DDBJ databases">
        <title>Ant-infecting Ophiocordyceps genomes reveal a high diversity of potential behavioral manipulation genes and a possible major role for enterotoxins.</title>
        <authorList>
            <person name="De Bekker C."/>
            <person name="Evans H.C."/>
            <person name="Brachmann A."/>
            <person name="Hughes D.P."/>
        </authorList>
    </citation>
    <scope>NUCLEOTIDE SEQUENCE [LARGE SCALE GENOMIC DNA]</scope>
    <source>
        <strain evidence="3 4">1348a</strain>
    </source>
</reference>
<gene>
    <name evidence="3" type="ORF">CDD82_3931</name>
</gene>
<evidence type="ECO:0000313" key="4">
    <source>
        <dbReference type="Proteomes" id="UP000224854"/>
    </source>
</evidence>
<dbReference type="PANTHER" id="PTHR15887">
    <property type="entry name" value="TRANSMEMBRANE PROTEIN 69"/>
    <property type="match status" value="1"/>
</dbReference>
<feature type="compositionally biased region" description="Polar residues" evidence="1">
    <location>
        <begin position="272"/>
        <end position="293"/>
    </location>
</feature>
<comment type="caution">
    <text evidence="3">The sequence shown here is derived from an EMBL/GenBank/DDBJ whole genome shotgun (WGS) entry which is preliminary data.</text>
</comment>
<proteinExistence type="predicted"/>
<keyword evidence="2" id="KW-0812">Transmembrane</keyword>
<dbReference type="EMBL" id="NJEU01000031">
    <property type="protein sequence ID" value="PHH83019.1"/>
    <property type="molecule type" value="Genomic_DNA"/>
</dbReference>
<dbReference type="AlphaFoldDB" id="A0A2C5Y568"/>
<accession>A0A2C5Y568</accession>
<dbReference type="InterPro" id="IPR021836">
    <property type="entry name" value="DUF3429"/>
</dbReference>
<feature type="region of interest" description="Disordered" evidence="1">
    <location>
        <begin position="272"/>
        <end position="356"/>
    </location>
</feature>
<sequence length="356" mass="39447">MLRVLPPLVRFAPRAPVAATRTALKPLPRTQFTWLQPGPPIAPAALRHLSSRPSPAHGKEENKTSQKTSSGASDPNMGGGLQHDIDIVKDSFRLSKVPRESHILGLAGTLPYMATSLSTVFLAWDLNKEIPTGNVLYDAVFINHDTARYLLDLIEPIQLGYGAIIISFLGAIHWGLEYAEKAPEPHRTRFRYAMGVAASAVAWPTLLMPFEYALTAQFMAFIALYFADSRAAARGWAPSWYGMYRFLLTAMVGVAIFISLVGRARISQHGRLSTQGLSSTMTAPGIADNSTNWAKLEAEEKARITKEREEKEREQNKAQDSIKKSSKEGQNKSKQNDTQNDKQNDRRQQSKDAAKE</sequence>
<dbReference type="PANTHER" id="PTHR15887:SF1">
    <property type="entry name" value="TRANSMEMBRANE PROTEIN 69"/>
    <property type="match status" value="1"/>
</dbReference>
<evidence type="ECO:0000256" key="1">
    <source>
        <dbReference type="SAM" id="MobiDB-lite"/>
    </source>
</evidence>
<feature type="transmembrane region" description="Helical" evidence="2">
    <location>
        <begin position="239"/>
        <end position="261"/>
    </location>
</feature>
<organism evidence="3 4">
    <name type="scientific">Ophiocordyceps australis</name>
    <dbReference type="NCBI Taxonomy" id="1399860"/>
    <lineage>
        <taxon>Eukaryota</taxon>
        <taxon>Fungi</taxon>
        <taxon>Dikarya</taxon>
        <taxon>Ascomycota</taxon>
        <taxon>Pezizomycotina</taxon>
        <taxon>Sordariomycetes</taxon>
        <taxon>Hypocreomycetidae</taxon>
        <taxon>Hypocreales</taxon>
        <taxon>Ophiocordycipitaceae</taxon>
        <taxon>Ophiocordyceps</taxon>
    </lineage>
</organism>
<keyword evidence="4" id="KW-1185">Reference proteome</keyword>
<keyword evidence="2" id="KW-1133">Transmembrane helix</keyword>
<keyword evidence="2" id="KW-0472">Membrane</keyword>
<evidence type="ECO:0000256" key="2">
    <source>
        <dbReference type="SAM" id="Phobius"/>
    </source>
</evidence>
<feature type="compositionally biased region" description="Basic and acidic residues" evidence="1">
    <location>
        <begin position="296"/>
        <end position="356"/>
    </location>
</feature>
<evidence type="ECO:0000313" key="3">
    <source>
        <dbReference type="EMBL" id="PHH83019.1"/>
    </source>
</evidence>
<dbReference type="Pfam" id="PF11911">
    <property type="entry name" value="DUF3429"/>
    <property type="match status" value="1"/>
</dbReference>
<feature type="transmembrane region" description="Helical" evidence="2">
    <location>
        <begin position="200"/>
        <end position="227"/>
    </location>
</feature>
<feature type="transmembrane region" description="Helical" evidence="2">
    <location>
        <begin position="103"/>
        <end position="124"/>
    </location>
</feature>
<feature type="region of interest" description="Disordered" evidence="1">
    <location>
        <begin position="43"/>
        <end position="80"/>
    </location>
</feature>
<dbReference type="Proteomes" id="UP000224854">
    <property type="component" value="Unassembled WGS sequence"/>
</dbReference>
<protein>
    <recommendedName>
        <fullName evidence="5">Mitochondrial inner membrane protein 1</fullName>
    </recommendedName>
</protein>
<name>A0A2C5Y568_9HYPO</name>